<keyword evidence="4 9" id="KW-1133">Transmembrane helix</keyword>
<keyword evidence="8" id="KW-0807">Transducer</keyword>
<dbReference type="PANTHER" id="PTHR24228:SF72">
    <property type="entry name" value="G-PROTEIN COUPLED RECEPTORS FAMILY 1 PROFILE DOMAIN-CONTAINING PROTEIN"/>
    <property type="match status" value="1"/>
</dbReference>
<keyword evidence="5" id="KW-0297">G-protein coupled receptor</keyword>
<feature type="domain" description="G-protein coupled receptors family 1 profile" evidence="10">
    <location>
        <begin position="53"/>
        <end position="312"/>
    </location>
</feature>
<dbReference type="Gene3D" id="1.20.1070.10">
    <property type="entry name" value="Rhodopsin 7-helix transmembrane proteins"/>
    <property type="match status" value="1"/>
</dbReference>
<dbReference type="Proteomes" id="UP000887568">
    <property type="component" value="Unplaced"/>
</dbReference>
<evidence type="ECO:0000256" key="1">
    <source>
        <dbReference type="ARBA" id="ARBA00004651"/>
    </source>
</evidence>
<dbReference type="OMA" id="WSSNETY"/>
<dbReference type="Pfam" id="PF00001">
    <property type="entry name" value="7tm_1"/>
    <property type="match status" value="1"/>
</dbReference>
<keyword evidence="3 9" id="KW-0812">Transmembrane</keyword>
<keyword evidence="6 9" id="KW-0472">Membrane</keyword>
<dbReference type="PRINTS" id="PR00237">
    <property type="entry name" value="GPCRRHODOPSN"/>
</dbReference>
<dbReference type="RefSeq" id="XP_038045128.1">
    <property type="nucleotide sequence ID" value="XM_038189200.1"/>
</dbReference>
<proteinExistence type="predicted"/>
<evidence type="ECO:0000259" key="10">
    <source>
        <dbReference type="PROSITE" id="PS50262"/>
    </source>
</evidence>
<dbReference type="EnsemblMetazoa" id="XM_038189200.1">
    <property type="protein sequence ID" value="XP_038045128.1"/>
    <property type="gene ID" value="LOC119719704"/>
</dbReference>
<comment type="subcellular location">
    <subcellularLocation>
        <location evidence="1">Cell membrane</location>
        <topology evidence="1">Multi-pass membrane protein</topology>
    </subcellularLocation>
</comment>
<evidence type="ECO:0000256" key="5">
    <source>
        <dbReference type="ARBA" id="ARBA00023040"/>
    </source>
</evidence>
<evidence type="ECO:0000256" key="7">
    <source>
        <dbReference type="ARBA" id="ARBA00023170"/>
    </source>
</evidence>
<dbReference type="AlphaFoldDB" id="A0A913YZX8"/>
<dbReference type="SMART" id="SM01381">
    <property type="entry name" value="7TM_GPCR_Srsx"/>
    <property type="match status" value="1"/>
</dbReference>
<sequence>MEFSSNISENYTFSNPTNSASNINTTESIYGTYAERQILSGVGFVASFVGLLGNLAVIFAILTVKKLQTKTNVFVLNLAVADVLTCTVAPIQAVTILNDERVIPSWLCKLLAFCIITCIGCSINTLALIAVNRLVGITTTAMYHKLYTRFKLFLMIFVSWGVPVAVATIPVFTNYAKYGFNPIYKSCTWSSNETYNFTYSKFIGTVYFPLQLTILFISYLKIYLYVKKTSKAMLRHDESGNNKGAGPTTLQRQLWKRQVTVTKNLFTVVCLFFLCMGPFCATIGLPINVGKSLLSYASVILMSNSAVNPIIYGTKHPDFRAAFAHILRCRRETCRSQKALSGQNRANMTTISASIPRELV</sequence>
<accession>A0A913YZX8</accession>
<feature type="transmembrane region" description="Helical" evidence="9">
    <location>
        <begin position="152"/>
        <end position="172"/>
    </location>
</feature>
<dbReference type="SUPFAM" id="SSF81321">
    <property type="entry name" value="Family A G protein-coupled receptor-like"/>
    <property type="match status" value="1"/>
</dbReference>
<feature type="transmembrane region" description="Helical" evidence="9">
    <location>
        <begin position="38"/>
        <end position="62"/>
    </location>
</feature>
<evidence type="ECO:0000256" key="6">
    <source>
        <dbReference type="ARBA" id="ARBA00023136"/>
    </source>
</evidence>
<feature type="transmembrane region" description="Helical" evidence="9">
    <location>
        <begin position="110"/>
        <end position="131"/>
    </location>
</feature>
<evidence type="ECO:0000256" key="8">
    <source>
        <dbReference type="ARBA" id="ARBA00023224"/>
    </source>
</evidence>
<evidence type="ECO:0000256" key="3">
    <source>
        <dbReference type="ARBA" id="ARBA00022692"/>
    </source>
</evidence>
<dbReference type="PROSITE" id="PS50262">
    <property type="entry name" value="G_PROTEIN_RECEP_F1_2"/>
    <property type="match status" value="1"/>
</dbReference>
<keyword evidence="7" id="KW-0675">Receptor</keyword>
<reference evidence="11" key="1">
    <citation type="submission" date="2022-11" db="UniProtKB">
        <authorList>
            <consortium name="EnsemblMetazoa"/>
        </authorList>
    </citation>
    <scope>IDENTIFICATION</scope>
</reference>
<protein>
    <recommendedName>
        <fullName evidence="10">G-protein coupled receptors family 1 profile domain-containing protein</fullName>
    </recommendedName>
</protein>
<feature type="transmembrane region" description="Helical" evidence="9">
    <location>
        <begin position="265"/>
        <end position="287"/>
    </location>
</feature>
<evidence type="ECO:0000256" key="9">
    <source>
        <dbReference type="SAM" id="Phobius"/>
    </source>
</evidence>
<dbReference type="GeneID" id="119719704"/>
<dbReference type="OrthoDB" id="6435638at2759"/>
<dbReference type="PANTHER" id="PTHR24228">
    <property type="entry name" value="B2 BRADYKININ RECEPTOR/ANGIOTENSIN II RECEPTOR"/>
    <property type="match status" value="1"/>
</dbReference>
<feature type="transmembrane region" description="Helical" evidence="9">
    <location>
        <begin position="293"/>
        <end position="312"/>
    </location>
</feature>
<keyword evidence="12" id="KW-1185">Reference proteome</keyword>
<name>A0A913YZX8_PATMI</name>
<organism evidence="11 12">
    <name type="scientific">Patiria miniata</name>
    <name type="common">Bat star</name>
    <name type="synonym">Asterina miniata</name>
    <dbReference type="NCBI Taxonomy" id="46514"/>
    <lineage>
        <taxon>Eukaryota</taxon>
        <taxon>Metazoa</taxon>
        <taxon>Echinodermata</taxon>
        <taxon>Eleutherozoa</taxon>
        <taxon>Asterozoa</taxon>
        <taxon>Asteroidea</taxon>
        <taxon>Valvatacea</taxon>
        <taxon>Valvatida</taxon>
        <taxon>Asterinidae</taxon>
        <taxon>Patiria</taxon>
    </lineage>
</organism>
<dbReference type="GO" id="GO:0004930">
    <property type="term" value="F:G protein-coupled receptor activity"/>
    <property type="evidence" value="ECO:0007669"/>
    <property type="project" value="UniProtKB-KW"/>
</dbReference>
<dbReference type="CDD" id="cd00637">
    <property type="entry name" value="7tm_classA_rhodopsin-like"/>
    <property type="match status" value="1"/>
</dbReference>
<evidence type="ECO:0000313" key="12">
    <source>
        <dbReference type="Proteomes" id="UP000887568"/>
    </source>
</evidence>
<dbReference type="GO" id="GO:0005886">
    <property type="term" value="C:plasma membrane"/>
    <property type="evidence" value="ECO:0007669"/>
    <property type="project" value="UniProtKB-SubCell"/>
</dbReference>
<evidence type="ECO:0000256" key="2">
    <source>
        <dbReference type="ARBA" id="ARBA00022475"/>
    </source>
</evidence>
<feature type="transmembrane region" description="Helical" evidence="9">
    <location>
        <begin position="206"/>
        <end position="226"/>
    </location>
</feature>
<evidence type="ECO:0000256" key="4">
    <source>
        <dbReference type="ARBA" id="ARBA00022989"/>
    </source>
</evidence>
<keyword evidence="2" id="KW-1003">Cell membrane</keyword>
<dbReference type="InterPro" id="IPR017452">
    <property type="entry name" value="GPCR_Rhodpsn_7TM"/>
</dbReference>
<feature type="transmembrane region" description="Helical" evidence="9">
    <location>
        <begin position="74"/>
        <end position="98"/>
    </location>
</feature>
<dbReference type="InterPro" id="IPR000276">
    <property type="entry name" value="GPCR_Rhodpsn"/>
</dbReference>
<evidence type="ECO:0000313" key="11">
    <source>
        <dbReference type="EnsemblMetazoa" id="XP_038045128.1"/>
    </source>
</evidence>